<dbReference type="PANTHER" id="PTHR11586">
    <property type="entry name" value="TRNA-AMINOACYLATION COFACTOR ARC1 FAMILY MEMBER"/>
    <property type="match status" value="1"/>
</dbReference>
<gene>
    <name evidence="5" type="ORF">TEOVI_000617300</name>
</gene>
<dbReference type="PROSITE" id="PS50886">
    <property type="entry name" value="TRBD"/>
    <property type="match status" value="1"/>
</dbReference>
<keyword evidence="6" id="KW-1185">Reference proteome</keyword>
<proteinExistence type="predicted"/>
<dbReference type="InterPro" id="IPR002547">
    <property type="entry name" value="tRNA-bd_dom"/>
</dbReference>
<sequence length="223" mass="24205">MEGPFLSRSIQYVERWLAEIVATKGTRAAATGSSEKAVAQKRGKATATAAAETGATSMSKCRFVVGRVNSVRPHPESQKLYIEEIDLGEEGGKCRTILSGLQEYVKQEDFLNRLVLVIANLEPRKIGGIPSEGMVLCASCNDEGSRSVVLLDVPEGTPVGERILFEGHEGPYEPVLKKKLAKHFEEVAAELRTNDKGEVVWRDMPFRTSCGIITASIPNGSVS</sequence>
<feature type="domain" description="TRNA-binding" evidence="4">
    <location>
        <begin position="57"/>
        <end position="164"/>
    </location>
</feature>
<accession>A0A1G4I9J7</accession>
<dbReference type="GO" id="GO:0004812">
    <property type="term" value="F:aminoacyl-tRNA ligase activity"/>
    <property type="evidence" value="ECO:0007669"/>
    <property type="project" value="UniProtKB-KW"/>
</dbReference>
<keyword evidence="5" id="KW-0436">Ligase</keyword>
<dbReference type="CDD" id="cd02799">
    <property type="entry name" value="tRNA_bind_EMAP-II_like"/>
    <property type="match status" value="1"/>
</dbReference>
<dbReference type="Pfam" id="PF01588">
    <property type="entry name" value="tRNA_bind"/>
    <property type="match status" value="1"/>
</dbReference>
<organism evidence="5 6">
    <name type="scientific">Trypanosoma equiperdum</name>
    <dbReference type="NCBI Taxonomy" id="5694"/>
    <lineage>
        <taxon>Eukaryota</taxon>
        <taxon>Discoba</taxon>
        <taxon>Euglenozoa</taxon>
        <taxon>Kinetoplastea</taxon>
        <taxon>Metakinetoplastina</taxon>
        <taxon>Trypanosomatida</taxon>
        <taxon>Trypanosomatidae</taxon>
        <taxon>Trypanosoma</taxon>
    </lineage>
</organism>
<evidence type="ECO:0000256" key="3">
    <source>
        <dbReference type="PROSITE-ProRule" id="PRU00209"/>
    </source>
</evidence>
<evidence type="ECO:0000256" key="2">
    <source>
        <dbReference type="ARBA" id="ARBA00022884"/>
    </source>
</evidence>
<dbReference type="Proteomes" id="UP000195570">
    <property type="component" value="Unassembled WGS sequence"/>
</dbReference>
<evidence type="ECO:0000313" key="6">
    <source>
        <dbReference type="Proteomes" id="UP000195570"/>
    </source>
</evidence>
<keyword evidence="1 3" id="KW-0820">tRNA-binding</keyword>
<evidence type="ECO:0000256" key="1">
    <source>
        <dbReference type="ARBA" id="ARBA00022555"/>
    </source>
</evidence>
<name>A0A1G4I9J7_TRYEQ</name>
<dbReference type="EMBL" id="CZPT02001086">
    <property type="protein sequence ID" value="SCU68842.1"/>
    <property type="molecule type" value="Genomic_DNA"/>
</dbReference>
<dbReference type="InterPro" id="IPR012340">
    <property type="entry name" value="NA-bd_OB-fold"/>
</dbReference>
<evidence type="ECO:0000259" key="4">
    <source>
        <dbReference type="PROSITE" id="PS50886"/>
    </source>
</evidence>
<comment type="caution">
    <text evidence="5">The sequence shown here is derived from an EMBL/GenBank/DDBJ whole genome shotgun (WGS) entry which is preliminary data.</text>
</comment>
<dbReference type="EC" id="6.1.1.-" evidence="5"/>
<dbReference type="Gene3D" id="2.40.50.140">
    <property type="entry name" value="Nucleic acid-binding proteins"/>
    <property type="match status" value="1"/>
</dbReference>
<evidence type="ECO:0000313" key="5">
    <source>
        <dbReference type="EMBL" id="SCU68842.1"/>
    </source>
</evidence>
<keyword evidence="2 3" id="KW-0694">RNA-binding</keyword>
<dbReference type="InterPro" id="IPR051270">
    <property type="entry name" value="Tyrosine-tRNA_ligase_regulator"/>
</dbReference>
<dbReference type="RefSeq" id="XP_067079921.1">
    <property type="nucleotide sequence ID" value="XM_067223820.1"/>
</dbReference>
<dbReference type="GeneID" id="92380112"/>
<dbReference type="SUPFAM" id="SSF50249">
    <property type="entry name" value="Nucleic acid-binding proteins"/>
    <property type="match status" value="1"/>
</dbReference>
<dbReference type="GO" id="GO:0000049">
    <property type="term" value="F:tRNA binding"/>
    <property type="evidence" value="ECO:0007669"/>
    <property type="project" value="UniProtKB-UniRule"/>
</dbReference>
<dbReference type="VEuPathDB" id="TriTrypDB:TEOVI_000617300"/>
<dbReference type="PANTHER" id="PTHR11586:SF33">
    <property type="entry name" value="AMINOACYL TRNA SYNTHASE COMPLEX-INTERACTING MULTIFUNCTIONAL PROTEIN 1"/>
    <property type="match status" value="1"/>
</dbReference>
<reference evidence="5" key="1">
    <citation type="submission" date="2016-09" db="EMBL/GenBank/DDBJ databases">
        <authorList>
            <person name="Hebert L."/>
            <person name="Moumen B."/>
        </authorList>
    </citation>
    <scope>NUCLEOTIDE SEQUENCE [LARGE SCALE GENOMIC DNA]</scope>
    <source>
        <strain evidence="5">OVI</strain>
    </source>
</reference>
<dbReference type="AlphaFoldDB" id="A0A1G4I9J7"/>
<protein>
    <submittedName>
        <fullName evidence="5">Tyrosyl/methionyl-tRNA synthetase, putative</fullName>
        <ecNumber evidence="5">6.1.1.-</ecNumber>
    </submittedName>
</protein>